<evidence type="ECO:0000313" key="2">
    <source>
        <dbReference type="Proteomes" id="UP000003856"/>
    </source>
</evidence>
<dbReference type="Proteomes" id="UP000003856">
    <property type="component" value="Unassembled WGS sequence"/>
</dbReference>
<sequence length="331" mass="34503">PREPVSPYDPAVLGARRIAANPSTQLEDIASYYSGCQVDTVAAPATETRVCRQYSGATAQSCARTLSVSVSRTSSCSPGDWFAQAASGSIGLAVQCKPDLPASAQHFRVTSGGVPLAFFDVDMGTPYVFPQMVVQVPGGAWWGGGANGVWVANNRCTGGDCRLTGFIAQQYRQICIGSGGDAGDMTCTTERPFLEIYAACPAGTQSGDHIAYTTGGGGDGGSAQTTYLDKATCYAPAQQPSDYPGYDDTGAVSGSFWTVQSSRPVVGFELNPAYGPIPQMTLAYERPHTTVTESDQWDDQCPALQGDGRCAVSGAARCVDGPATRQIDGAP</sequence>
<keyword evidence="2" id="KW-1185">Reference proteome</keyword>
<comment type="caution">
    <text evidence="1">The sequence shown here is derived from an EMBL/GenBank/DDBJ whole genome shotgun (WGS) entry which is preliminary data.</text>
</comment>
<evidence type="ECO:0000313" key="1">
    <source>
        <dbReference type="EMBL" id="EER57650.1"/>
    </source>
</evidence>
<dbReference type="AlphaFoldDB" id="C5TCZ7"/>
<organism evidence="1 2">
    <name type="scientific">Acidovorax delafieldii 2AN</name>
    <dbReference type="NCBI Taxonomy" id="573060"/>
    <lineage>
        <taxon>Bacteria</taxon>
        <taxon>Pseudomonadati</taxon>
        <taxon>Pseudomonadota</taxon>
        <taxon>Betaproteobacteria</taxon>
        <taxon>Burkholderiales</taxon>
        <taxon>Comamonadaceae</taxon>
        <taxon>Acidovorax</taxon>
    </lineage>
</organism>
<proteinExistence type="predicted"/>
<accession>C5TCZ7</accession>
<gene>
    <name evidence="1" type="ORF">AcdelDRAFT_4778</name>
</gene>
<reference evidence="1 2" key="1">
    <citation type="submission" date="2009-05" db="EMBL/GenBank/DDBJ databases">
        <title>The draft genome of Acidovorax delafieldii 2AN.</title>
        <authorList>
            <consortium name="US DOE Joint Genome Institute (JGI-PGF)"/>
            <person name="Lucas S."/>
            <person name="Copeland A."/>
            <person name="Lapidus A."/>
            <person name="Glavina del Rio T."/>
            <person name="Tice H."/>
            <person name="Bruce D."/>
            <person name="Goodwin L."/>
            <person name="Pitluck S."/>
            <person name="Larimer F."/>
            <person name="Land M.L."/>
            <person name="Hauser L."/>
            <person name="Shelobolina E.S."/>
            <person name="Picardal F."/>
            <person name="Roden E."/>
            <person name="Emerson D."/>
        </authorList>
    </citation>
    <scope>NUCLEOTIDE SEQUENCE [LARGE SCALE GENOMIC DNA]</scope>
    <source>
        <strain evidence="1 2">2AN</strain>
    </source>
</reference>
<feature type="non-terminal residue" evidence="1">
    <location>
        <position position="1"/>
    </location>
</feature>
<name>C5TCZ7_ACIDE</name>
<dbReference type="EMBL" id="ACQT01000555">
    <property type="protein sequence ID" value="EER57650.1"/>
    <property type="molecule type" value="Genomic_DNA"/>
</dbReference>
<protein>
    <submittedName>
        <fullName evidence="1">Conjugal transfer mating pair stabilization protein TraN</fullName>
    </submittedName>
</protein>
<feature type="non-terminal residue" evidence="1">
    <location>
        <position position="331"/>
    </location>
</feature>